<proteinExistence type="predicted"/>
<protein>
    <submittedName>
        <fullName evidence="1">Uncharacterized protein</fullName>
    </submittedName>
</protein>
<reference evidence="1" key="2">
    <citation type="submission" date="2021-08" db="EMBL/GenBank/DDBJ databases">
        <authorList>
            <person name="Tani A."/>
            <person name="Ola A."/>
            <person name="Ogura Y."/>
            <person name="Katsura K."/>
            <person name="Hayashi T."/>
        </authorList>
    </citation>
    <scope>NUCLEOTIDE SEQUENCE</scope>
    <source>
        <strain evidence="1">NBRC 15689</strain>
    </source>
</reference>
<accession>A0ABQ4TDG1</accession>
<reference evidence="1" key="1">
    <citation type="journal article" date="2021" name="Front. Microbiol.">
        <title>Comprehensive Comparative Genomics and Phenotyping of Methylobacterium Species.</title>
        <authorList>
            <person name="Alessa O."/>
            <person name="Ogura Y."/>
            <person name="Fujitani Y."/>
            <person name="Takami H."/>
            <person name="Hayashi T."/>
            <person name="Sahin N."/>
            <person name="Tani A."/>
        </authorList>
    </citation>
    <scope>NUCLEOTIDE SEQUENCE</scope>
    <source>
        <strain evidence="1">NBRC 15689</strain>
    </source>
</reference>
<name>A0ABQ4TDG1_METOR</name>
<keyword evidence="2" id="KW-1185">Reference proteome</keyword>
<gene>
    <name evidence="1" type="ORF">LKMONMHP_3302</name>
</gene>
<sequence>MLSALEQALTMSAAGMQGVVIVDSLGARHTPAEVSRSLLAAWGGGKGGDAIRVKRAA</sequence>
<comment type="caution">
    <text evidence="1">The sequence shown here is derived from an EMBL/GenBank/DDBJ whole genome shotgun (WGS) entry which is preliminary data.</text>
</comment>
<organism evidence="1 2">
    <name type="scientific">Methylobacterium organophilum</name>
    <dbReference type="NCBI Taxonomy" id="410"/>
    <lineage>
        <taxon>Bacteria</taxon>
        <taxon>Pseudomonadati</taxon>
        <taxon>Pseudomonadota</taxon>
        <taxon>Alphaproteobacteria</taxon>
        <taxon>Hyphomicrobiales</taxon>
        <taxon>Methylobacteriaceae</taxon>
        <taxon>Methylobacterium</taxon>
    </lineage>
</organism>
<evidence type="ECO:0000313" key="2">
    <source>
        <dbReference type="Proteomes" id="UP001055156"/>
    </source>
</evidence>
<dbReference type="EMBL" id="BPQV01000010">
    <property type="protein sequence ID" value="GJE28431.1"/>
    <property type="molecule type" value="Genomic_DNA"/>
</dbReference>
<dbReference type="Proteomes" id="UP001055156">
    <property type="component" value="Unassembled WGS sequence"/>
</dbReference>
<evidence type="ECO:0000313" key="1">
    <source>
        <dbReference type="EMBL" id="GJE28431.1"/>
    </source>
</evidence>